<dbReference type="EMBL" id="PDPS01000021">
    <property type="protein sequence ID" value="PID58770.1"/>
    <property type="molecule type" value="Genomic_DNA"/>
</dbReference>
<keyword evidence="2 6" id="KW-0808">Transferase</keyword>
<feature type="domain" description="O-methyltransferase C-terminal" evidence="4">
    <location>
        <begin position="153"/>
        <end position="282"/>
    </location>
</feature>
<dbReference type="InterPro" id="IPR001077">
    <property type="entry name" value="COMT_C"/>
</dbReference>
<feature type="domain" description="O-methyltransferase dimerisation" evidence="5">
    <location>
        <begin position="16"/>
        <end position="90"/>
    </location>
</feature>
<keyword evidence="3" id="KW-0949">S-adenosyl-L-methionine</keyword>
<dbReference type="Pfam" id="PF08100">
    <property type="entry name" value="Dimerisation"/>
    <property type="match status" value="1"/>
</dbReference>
<gene>
    <name evidence="6" type="ORF">CSB45_01870</name>
</gene>
<dbReference type="InterPro" id="IPR029063">
    <property type="entry name" value="SAM-dependent_MTases_sf"/>
</dbReference>
<dbReference type="GO" id="GO:0046983">
    <property type="term" value="F:protein dimerization activity"/>
    <property type="evidence" value="ECO:0007669"/>
    <property type="project" value="InterPro"/>
</dbReference>
<dbReference type="GO" id="GO:0008171">
    <property type="term" value="F:O-methyltransferase activity"/>
    <property type="evidence" value="ECO:0007669"/>
    <property type="project" value="InterPro"/>
</dbReference>
<dbReference type="SUPFAM" id="SSF46785">
    <property type="entry name" value="Winged helix' DNA-binding domain"/>
    <property type="match status" value="1"/>
</dbReference>
<protein>
    <submittedName>
        <fullName evidence="6">Methyltransferase type 12</fullName>
    </submittedName>
</protein>
<dbReference type="PROSITE" id="PS51683">
    <property type="entry name" value="SAM_OMT_II"/>
    <property type="match status" value="1"/>
</dbReference>
<dbReference type="CDD" id="cd02440">
    <property type="entry name" value="AdoMet_MTases"/>
    <property type="match status" value="1"/>
</dbReference>
<evidence type="ECO:0000313" key="6">
    <source>
        <dbReference type="EMBL" id="PID58770.1"/>
    </source>
</evidence>
<keyword evidence="1 6" id="KW-0489">Methyltransferase</keyword>
<dbReference type="SUPFAM" id="SSF53335">
    <property type="entry name" value="S-adenosyl-L-methionine-dependent methyltransferases"/>
    <property type="match status" value="1"/>
</dbReference>
<dbReference type="Pfam" id="PF00891">
    <property type="entry name" value="Methyltransf_2"/>
    <property type="match status" value="1"/>
</dbReference>
<dbReference type="InterPro" id="IPR012967">
    <property type="entry name" value="COMT_dimerisation"/>
</dbReference>
<proteinExistence type="predicted"/>
<organism evidence="6 7">
    <name type="scientific">candidate division KSB3 bacterium</name>
    <dbReference type="NCBI Taxonomy" id="2044937"/>
    <lineage>
        <taxon>Bacteria</taxon>
        <taxon>candidate division KSB3</taxon>
    </lineage>
</organism>
<dbReference type="GO" id="GO:0032259">
    <property type="term" value="P:methylation"/>
    <property type="evidence" value="ECO:0007669"/>
    <property type="project" value="UniProtKB-KW"/>
</dbReference>
<dbReference type="InterPro" id="IPR016461">
    <property type="entry name" value="COMT-like"/>
</dbReference>
<name>A0A2G6E9M0_9BACT</name>
<evidence type="ECO:0000256" key="1">
    <source>
        <dbReference type="ARBA" id="ARBA00022603"/>
    </source>
</evidence>
<dbReference type="InterPro" id="IPR036390">
    <property type="entry name" value="WH_DNA-bd_sf"/>
</dbReference>
<evidence type="ECO:0000256" key="2">
    <source>
        <dbReference type="ARBA" id="ARBA00022679"/>
    </source>
</evidence>
<comment type="caution">
    <text evidence="6">The sequence shown here is derived from an EMBL/GenBank/DDBJ whole genome shotgun (WGS) entry which is preliminary data.</text>
</comment>
<dbReference type="Gene3D" id="3.40.50.150">
    <property type="entry name" value="Vaccinia Virus protein VP39"/>
    <property type="match status" value="1"/>
</dbReference>
<evidence type="ECO:0000259" key="5">
    <source>
        <dbReference type="Pfam" id="PF08100"/>
    </source>
</evidence>
<dbReference type="InterPro" id="IPR036388">
    <property type="entry name" value="WH-like_DNA-bd_sf"/>
</dbReference>
<dbReference type="Gene3D" id="1.10.10.10">
    <property type="entry name" value="Winged helix-like DNA-binding domain superfamily/Winged helix DNA-binding domain"/>
    <property type="match status" value="1"/>
</dbReference>
<dbReference type="Proteomes" id="UP000229740">
    <property type="component" value="Unassembled WGS sequence"/>
</dbReference>
<evidence type="ECO:0000259" key="4">
    <source>
        <dbReference type="Pfam" id="PF00891"/>
    </source>
</evidence>
<accession>A0A2G6E9M0</accession>
<dbReference type="AlphaFoldDB" id="A0A2G6E9M0"/>
<sequence length="339" mass="36621">MKAFPDMTIVPDKLFDLQYGVVKGQMFMTAVDLNVFNYTVEPTSSNDLAAAIGTHPGNTELFLNALASIGLLVKKDGLFRNTELTDAFLVEGKETFLGAFLKFNEMYLFKNADDMKAAVVNGPASHEEEKMDAEVLYNMTMILSNLARSGPSQAVAKAIAELPEFNGFAKMLDLGGGHGLDTIATIKMHPSMKGLVFDKAAGVQAAQDNIREYGMEERISVLAGDYFTDSLGSGYDLILAKGTLNFAGPNLENVVHKIFDAMNQGGVFVSMHDGLTEERTKPEAMVVSWLPFALSAIDVSLAKERIPAAMTAAGFSGLEIRPYHFPLGGALDMVVGRKA</sequence>
<evidence type="ECO:0000256" key="3">
    <source>
        <dbReference type="ARBA" id="ARBA00022691"/>
    </source>
</evidence>
<reference evidence="6 7" key="1">
    <citation type="submission" date="2017-10" db="EMBL/GenBank/DDBJ databases">
        <title>Novel microbial diversity and functional potential in the marine mammal oral microbiome.</title>
        <authorList>
            <person name="Dudek N.K."/>
            <person name="Sun C.L."/>
            <person name="Burstein D."/>
            <person name="Kantor R.S."/>
            <person name="Aliaga Goltsman D.S."/>
            <person name="Bik E.M."/>
            <person name="Thomas B.C."/>
            <person name="Banfield J.F."/>
            <person name="Relman D.A."/>
        </authorList>
    </citation>
    <scope>NUCLEOTIDE SEQUENCE [LARGE SCALE GENOMIC DNA]</scope>
    <source>
        <strain evidence="6">DOLZORAL124_49_17</strain>
    </source>
</reference>
<evidence type="ECO:0000313" key="7">
    <source>
        <dbReference type="Proteomes" id="UP000229740"/>
    </source>
</evidence>
<dbReference type="PANTHER" id="PTHR11746">
    <property type="entry name" value="O-METHYLTRANSFERASE"/>
    <property type="match status" value="1"/>
</dbReference>